<reference evidence="2" key="1">
    <citation type="submission" date="2013-08" db="EMBL/GenBank/DDBJ databases">
        <authorList>
            <person name="Mendez C."/>
            <person name="Richter M."/>
            <person name="Ferrer M."/>
            <person name="Sanchez J."/>
        </authorList>
    </citation>
    <scope>NUCLEOTIDE SEQUENCE</scope>
</reference>
<evidence type="ECO:0000256" key="1">
    <source>
        <dbReference type="ARBA" id="ARBA00010996"/>
    </source>
</evidence>
<reference evidence="2" key="2">
    <citation type="journal article" date="2014" name="ISME J.">
        <title>Microbial stratification in low pH oxic and suboxic macroscopic growths along an acid mine drainage.</title>
        <authorList>
            <person name="Mendez-Garcia C."/>
            <person name="Mesa V."/>
            <person name="Sprenger R.R."/>
            <person name="Richter M."/>
            <person name="Diez M.S."/>
            <person name="Solano J."/>
            <person name="Bargiela R."/>
            <person name="Golyshina O.V."/>
            <person name="Manteca A."/>
            <person name="Ramos J.L."/>
            <person name="Gallego J.R."/>
            <person name="Llorente I."/>
            <person name="Martins Dos Santos V.A."/>
            <person name="Jensen O.N."/>
            <person name="Pelaez A.I."/>
            <person name="Sanchez J."/>
            <person name="Ferrer M."/>
        </authorList>
    </citation>
    <scope>NUCLEOTIDE SEQUENCE</scope>
</reference>
<dbReference type="InterPro" id="IPR003782">
    <property type="entry name" value="SCO1/SenC"/>
</dbReference>
<dbReference type="AlphaFoldDB" id="T1D438"/>
<evidence type="ECO:0000313" key="2">
    <source>
        <dbReference type="EMBL" id="EQD76289.1"/>
    </source>
</evidence>
<dbReference type="Gene3D" id="3.40.30.10">
    <property type="entry name" value="Glutaredoxin"/>
    <property type="match status" value="1"/>
</dbReference>
<organism evidence="2">
    <name type="scientific">mine drainage metagenome</name>
    <dbReference type="NCBI Taxonomy" id="410659"/>
    <lineage>
        <taxon>unclassified sequences</taxon>
        <taxon>metagenomes</taxon>
        <taxon>ecological metagenomes</taxon>
    </lineage>
</organism>
<comment type="similarity">
    <text evidence="1">Belongs to the SCO1/2 family.</text>
</comment>
<protein>
    <submittedName>
        <fullName evidence="2">Electron transport protein SCO1/SenC</fullName>
    </submittedName>
</protein>
<dbReference type="SUPFAM" id="SSF52833">
    <property type="entry name" value="Thioredoxin-like"/>
    <property type="match status" value="1"/>
</dbReference>
<accession>T1D438</accession>
<comment type="caution">
    <text evidence="2">The sequence shown here is derived from an EMBL/GenBank/DDBJ whole genome shotgun (WGS) entry which is preliminary data.</text>
</comment>
<dbReference type="EMBL" id="AUZY01001092">
    <property type="protein sequence ID" value="EQD76289.1"/>
    <property type="molecule type" value="Genomic_DNA"/>
</dbReference>
<proteinExistence type="inferred from homology"/>
<dbReference type="Pfam" id="PF02630">
    <property type="entry name" value="SCO1-SenC"/>
    <property type="match status" value="1"/>
</dbReference>
<gene>
    <name evidence="2" type="ORF">B1B_01784</name>
</gene>
<name>T1D438_9ZZZZ</name>
<sequence length="225" mass="25246">MGMALGGLLVGLLFLILLHVSHSNRPATLNRIAEPAFHLENQLGEPVSSASFPHRIEIVSFISPYCREACPLMAHHYVEYARAIREAGWTPQVVLISFNLDPRHATPPILRKFQRVFGWAPRDLLWEFLTGPPRSIEQVVKGGFKVWFGFEPESRRPGLPPPLTWHNPLNPTGAIPDPAHEDPLEIYGPGHHLRKLYPSGSLVSTGRLMQTLFRLLHSGTVSKRP</sequence>
<dbReference type="InterPro" id="IPR036249">
    <property type="entry name" value="Thioredoxin-like_sf"/>
</dbReference>